<evidence type="ECO:0000313" key="3">
    <source>
        <dbReference type="Proteomes" id="UP000031599"/>
    </source>
</evidence>
<sequence length="50" mass="5527">MIRNEGRAGPRRQACVPQGPVDAIDHEDEAGPDLLADLQRNAAFFQARPR</sequence>
<evidence type="ECO:0000256" key="1">
    <source>
        <dbReference type="SAM" id="MobiDB-lite"/>
    </source>
</evidence>
<reference evidence="2 3" key="1">
    <citation type="submission" date="2014-12" db="EMBL/GenBank/DDBJ databases">
        <title>Genome assembly of Enhygromyxa salina DSM 15201.</title>
        <authorList>
            <person name="Sharma G."/>
            <person name="Subramanian S."/>
        </authorList>
    </citation>
    <scope>NUCLEOTIDE SEQUENCE [LARGE SCALE GENOMIC DNA]</scope>
    <source>
        <strain evidence="2 3">DSM 15201</strain>
    </source>
</reference>
<dbReference type="EMBL" id="JMCC02000062">
    <property type="protein sequence ID" value="KIG14992.1"/>
    <property type="molecule type" value="Genomic_DNA"/>
</dbReference>
<dbReference type="AlphaFoldDB" id="A0A0C2D4H4"/>
<protein>
    <submittedName>
        <fullName evidence="2">Uncharacterized protein</fullName>
    </submittedName>
</protein>
<accession>A0A0C2D4H4</accession>
<evidence type="ECO:0000313" key="2">
    <source>
        <dbReference type="EMBL" id="KIG14992.1"/>
    </source>
</evidence>
<comment type="caution">
    <text evidence="2">The sequence shown here is derived from an EMBL/GenBank/DDBJ whole genome shotgun (WGS) entry which is preliminary data.</text>
</comment>
<name>A0A0C2D4H4_9BACT</name>
<proteinExistence type="predicted"/>
<feature type="region of interest" description="Disordered" evidence="1">
    <location>
        <begin position="1"/>
        <end position="27"/>
    </location>
</feature>
<dbReference type="Proteomes" id="UP000031599">
    <property type="component" value="Unassembled WGS sequence"/>
</dbReference>
<gene>
    <name evidence="2" type="ORF">DB30_06181</name>
</gene>
<organism evidence="2 3">
    <name type="scientific">Enhygromyxa salina</name>
    <dbReference type="NCBI Taxonomy" id="215803"/>
    <lineage>
        <taxon>Bacteria</taxon>
        <taxon>Pseudomonadati</taxon>
        <taxon>Myxococcota</taxon>
        <taxon>Polyangia</taxon>
        <taxon>Nannocystales</taxon>
        <taxon>Nannocystaceae</taxon>
        <taxon>Enhygromyxa</taxon>
    </lineage>
</organism>